<dbReference type="GO" id="GO:0048471">
    <property type="term" value="C:perinuclear region of cytoplasm"/>
    <property type="evidence" value="ECO:0007669"/>
    <property type="project" value="UniProtKB-SubCell"/>
</dbReference>
<feature type="domain" description="Fibronectin type-III" evidence="17">
    <location>
        <begin position="581"/>
        <end position="680"/>
    </location>
</feature>
<feature type="domain" description="Ig-like" evidence="16">
    <location>
        <begin position="306"/>
        <end position="396"/>
    </location>
</feature>
<evidence type="ECO:0000256" key="6">
    <source>
        <dbReference type="ARBA" id="ARBA00022553"/>
    </source>
</evidence>
<feature type="domain" description="Ig-like" evidence="16">
    <location>
        <begin position="1135"/>
        <end position="1225"/>
    </location>
</feature>
<dbReference type="RefSeq" id="XP_008282358.1">
    <property type="nucleotide sequence ID" value="XM_008284136.1"/>
</dbReference>
<dbReference type="InterPro" id="IPR013098">
    <property type="entry name" value="Ig_I-set"/>
</dbReference>
<dbReference type="FunFam" id="2.60.40.10:FF:000241">
    <property type="entry name" value="obscurin-like protein 1 isoform X2"/>
    <property type="match status" value="2"/>
</dbReference>
<dbReference type="CDD" id="cd00063">
    <property type="entry name" value="FN3"/>
    <property type="match status" value="1"/>
</dbReference>
<dbReference type="Ensembl" id="ENSSPAT00000010003.1">
    <property type="protein sequence ID" value="ENSSPAP00000009825.1"/>
    <property type="gene ID" value="ENSSPAG00000007485.1"/>
</dbReference>
<feature type="domain" description="Ig-like" evidence="16">
    <location>
        <begin position="174"/>
        <end position="261"/>
    </location>
</feature>
<dbReference type="InterPro" id="IPR013783">
    <property type="entry name" value="Ig-like_fold"/>
</dbReference>
<evidence type="ECO:0000259" key="16">
    <source>
        <dbReference type="PROSITE" id="PS50835"/>
    </source>
</evidence>
<dbReference type="FunFam" id="2.60.40.10:FF:001084">
    <property type="entry name" value="obscurin-like isoform X3"/>
    <property type="match status" value="2"/>
</dbReference>
<feature type="domain" description="Ig-like" evidence="16">
    <location>
        <begin position="1428"/>
        <end position="1495"/>
    </location>
</feature>
<keyword evidence="19" id="KW-1185">Reference proteome</keyword>
<dbReference type="Proteomes" id="UP000694891">
    <property type="component" value="Unplaced"/>
</dbReference>
<dbReference type="FunFam" id="2.60.40.10:FF:001752">
    <property type="entry name" value="obscurin-like isoform X3"/>
    <property type="match status" value="1"/>
</dbReference>
<dbReference type="FunFam" id="2.60.40.10:FF:000502">
    <property type="entry name" value="obscurin-like protein 1 isoform X2"/>
    <property type="match status" value="1"/>
</dbReference>
<dbReference type="PROSITE" id="PS50835">
    <property type="entry name" value="IG_LIKE"/>
    <property type="match status" value="16"/>
</dbReference>
<feature type="domain" description="Ig-like" evidence="16">
    <location>
        <begin position="8"/>
        <end position="98"/>
    </location>
</feature>
<feature type="region of interest" description="Disordered" evidence="15">
    <location>
        <begin position="272"/>
        <end position="293"/>
    </location>
</feature>
<dbReference type="FunFam" id="2.60.40.10:FF:000211">
    <property type="entry name" value="Obscurin-like protein 1"/>
    <property type="match status" value="8"/>
</dbReference>
<evidence type="ECO:0000256" key="10">
    <source>
        <dbReference type="ARBA" id="ARBA00023242"/>
    </source>
</evidence>
<protein>
    <recommendedName>
        <fullName evidence="14">Obscurin-like protein 1</fullName>
    </recommendedName>
</protein>
<feature type="domain" description="Ig-like" evidence="16">
    <location>
        <begin position="1859"/>
        <end position="1943"/>
    </location>
</feature>
<dbReference type="FunFam" id="2.60.40.10:FF:001811">
    <property type="entry name" value="Obscurin like 1"/>
    <property type="match status" value="1"/>
</dbReference>
<keyword evidence="11" id="KW-0393">Immunoglobulin domain</keyword>
<reference evidence="20" key="2">
    <citation type="submission" date="2025-04" db="UniProtKB">
        <authorList>
            <consortium name="RefSeq"/>
        </authorList>
    </citation>
    <scope>IDENTIFICATION</scope>
</reference>
<evidence type="ECO:0000256" key="15">
    <source>
        <dbReference type="SAM" id="MobiDB-lite"/>
    </source>
</evidence>
<keyword evidence="7" id="KW-0677">Repeat</keyword>
<dbReference type="FunFam" id="2.60.40.10:FF:000393">
    <property type="entry name" value="Putative obscurin-like protein 1"/>
    <property type="match status" value="1"/>
</dbReference>
<feature type="domain" description="Ig-like" evidence="16">
    <location>
        <begin position="1520"/>
        <end position="1588"/>
    </location>
</feature>
<feature type="domain" description="Ig-like" evidence="16">
    <location>
        <begin position="400"/>
        <end position="486"/>
    </location>
</feature>
<feature type="region of interest" description="Disordered" evidence="15">
    <location>
        <begin position="137"/>
        <end position="168"/>
    </location>
</feature>
<dbReference type="GO" id="GO:0005634">
    <property type="term" value="C:nucleus"/>
    <property type="evidence" value="ECO:0007669"/>
    <property type="project" value="UniProtKB-SubCell"/>
</dbReference>
<feature type="domain" description="Ig-like" evidence="16">
    <location>
        <begin position="1590"/>
        <end position="1772"/>
    </location>
</feature>
<dbReference type="CDD" id="cd00096">
    <property type="entry name" value="Ig"/>
    <property type="match status" value="2"/>
</dbReference>
<dbReference type="InterPro" id="IPR003599">
    <property type="entry name" value="Ig_sub"/>
</dbReference>
<dbReference type="OrthoDB" id="9355041at2759"/>
<evidence type="ECO:0000256" key="14">
    <source>
        <dbReference type="ARBA" id="ARBA00067525"/>
    </source>
</evidence>
<name>A0A3B4ZNM5_9TELE</name>
<dbReference type="PANTHER" id="PTHR35971">
    <property type="entry name" value="SI:DKEY-31G6.6"/>
    <property type="match status" value="1"/>
</dbReference>
<organism evidence="18">
    <name type="scientific">Stegastes partitus</name>
    <name type="common">bicolor damselfish</name>
    <dbReference type="NCBI Taxonomy" id="144197"/>
    <lineage>
        <taxon>Eukaryota</taxon>
        <taxon>Metazoa</taxon>
        <taxon>Chordata</taxon>
        <taxon>Craniata</taxon>
        <taxon>Vertebrata</taxon>
        <taxon>Euteleostomi</taxon>
        <taxon>Actinopterygii</taxon>
        <taxon>Neopterygii</taxon>
        <taxon>Teleostei</taxon>
        <taxon>Neoteleostei</taxon>
        <taxon>Acanthomorphata</taxon>
        <taxon>Ovalentaria</taxon>
        <taxon>Pomacentridae</taxon>
        <taxon>Stegastes</taxon>
    </lineage>
</organism>
<dbReference type="CTD" id="796577"/>
<comment type="subunit">
    <text evidence="13">Component of the 3M complex, composed of core components CUL7, CCDC8 and OBSL1. Interacts with CCDC8. Interacts with CUL7; the interaction is direct. Interacts with FBXW8. Interacts (via N-terminal Ig-like domain) with TTN/titin (via C-terminal Ig-like domain); the interaction is direct.</text>
</comment>
<gene>
    <name evidence="20" type="primary">obsl1</name>
</gene>
<dbReference type="InterPro" id="IPR052385">
    <property type="entry name" value="Obscurin/Obscurin-like_Reg"/>
</dbReference>
<evidence type="ECO:0000256" key="13">
    <source>
        <dbReference type="ARBA" id="ARBA00063153"/>
    </source>
</evidence>
<dbReference type="SMART" id="SM00409">
    <property type="entry name" value="IG"/>
    <property type="match status" value="21"/>
</dbReference>
<dbReference type="InterPro" id="IPR003598">
    <property type="entry name" value="Ig_sub2"/>
</dbReference>
<dbReference type="InterPro" id="IPR007110">
    <property type="entry name" value="Ig-like_dom"/>
</dbReference>
<feature type="domain" description="Ig-like" evidence="16">
    <location>
        <begin position="1227"/>
        <end position="1315"/>
    </location>
</feature>
<sequence>MDIFGGAPRVLGYPRPVLAQCGADATLKCQISGDPRPDVIWERKNVQILSEGRHKLSEEGKVYLLTITGVTQQDAGQYICKARNSIGETYAAASLKVEGEAPAQDGELRQSMLNGVKQPENNVIESGGQLNGFCTAQNGENRKENGEEVNGEHKWNGTRSEKQEEVDLTSDQKPRFLIKPLSLRVDRGEDAAFSCKIWGTPLPEVIWEKDGKKLNDIFESSHFSVSNQDGGWFQLKIYRTRIPDKGVYTCKAVNGHGQALAGAVLLVEPVPEREESKMSSNGHTNSQRSPRDRAGRLGLSRLTEEPPVNASKVKKFAVAEGKHAKFRCFVTGKPKPEIIWKKDGVPLEPDRRHLIFEDREGYYTLKVLYCKVQDTGLYVCAASNTLGNTLSAVHLSVKGPAVRFRRPLKDVEVKERDVAVLECEVPDESLPAAWYLEDQRLMPSSKYGMEQKGTKRRLTIHDIGTDDDGVYLCEMPDGAKSIAELSVKGTIVRKLPRKLEVLEGENAAFCVEVESDEMEVHWFKDGLKLQETHQTILKSFGKTHILVFVNVAYHDSGVVTFVAGRSKTSSRLKVKATRHCPPVCPVGVRMDTDRPNSALLSWVPAPNSQTSTRSIFVLERQEVGSQEWQKCFTSETSTSAEVTGDSVPCDGDYRFRVCCINKYGRSGHVEFPKVVHLVSGPKILRRLQGCEVVEGEDARFVIELSASMVGTWFLNSAQLQHDGRYSIQQSQTQHSLVIHETHTTEDTAEVTFIANGVRDSAVLRVKPAEVKFRPQSESDSNKKVEAGDAIVLYCEVSHPSAKVSWCKNGTELQMNEGLSIQSDGNMRRIVIQSADASHSGVYTCETSGDAIRFSVDVAGPPVEFSPVQEDELHKSSMELDPVVLLSHVSREDAEVVWYKDGCEIQPSDNITVQAEGTMRRLIIRSAEASDAGTYTCQAGNNSMEFTVNVREPPVMIVEPKDDVVMESYISEEVQLQCELSRSSGKVRWFKDGQQVEESNNLQLISEGPYRRLTIACGSAEDGGEYVCETDGDSVFFQLTVTEPPIRIISPSDSELEVTCLASERLELSCEISQADAAVRWFRDSLEVEQGPNLMLEVDGVHHRLVVPLTTVHDAGEYVCDTEDDAVAFLVTITEPPVTLSHSKNTPDKLHSFVGKPVVLEIEVSRPTAEVKWWLNGRQIEPSSHAAMTEDGLLRRLTIHAPTPEDSGKYTCDAVDDKIDFQVRISEPPVKILRKSEIKTNLKFLISDDMVLECELSRANAAAKWYKDGCRVEGDERFCEEEEGAFRSLVILNAELRDSGEYFMDVGDDSISFQVTVDEPPVTIVGNSSDPDYQEMVAGDDLILACEVSRPSAPVQWYCNDKLLTSDSRTYIESYGTLRKIIISCVQSSDSGKYVCDAVDDKMISVVRIQEPPVTFVNKEDDVVVTGYEAENVTLTSYVSKESALVRWMKDWTPVEGERFRSLMEGHKRELIIEPLRRSDAGEYTCDVSTDQIHFSLLVKEMRIKFTRPLQDTVAHADGMVTLRCEVCKPKADVQWLKNGIEMVPSRRFTIRADGVERSFTIHRLTREDAGEYACESRDDRTVARLRVELPRVVEFLTELHNTTVLEGEDATFKCVVSPDDVQLVWLMDNEPITMGDRFQVTQNGLCHTLMIKKCQMLDCSKITAEAEGKMSKASLKVQEAQVMFTKRTEAVMAEEFGDATLETEICLETGEVQWMRQGVVIQSGPRHTLAQNGCKRSLTIHNLTMSDRGTYRCETLHDRTQVKLNVEPRKISIRKGLTDHETFERETATFEVELSHTDVEGIWQKDGIRVKPNNQWRVSTTGRVHGLTMSSLTLEDTGTIVFSAEGVRTTARLTVKETPVSIVKPLADVRVEEELPVTLECELSRQNVEVRWLKNGTELKAGKNCRIYSMGRKRFCQIMQCSRADSGSYTCDAGEINTSCSLAVYEHELEIVQDLEDLYIQEDQNAVFMCEVSLEDVTGEWYKDGHRIRPTSTIKIRTEGTKHFLLMCNVTAEDAGEIRFAARDVESTAYLEVEELPTSIVKPLRDRTALEKHRVILECTVSSPRCSATWYKGKKELVSTDRLEILADGCCHKLVIQQVVVEDEGTYSIEVGEHTCKAKLMVEAQALVMVKELEDVEVTEPEPASFQCEVSVAINKPPVWTLNGENLLSGSSVRLENHGTLHKLTLKNTSVDMSGTVSFTLGKAKSSAALSVMGN</sequence>
<evidence type="ECO:0000256" key="5">
    <source>
        <dbReference type="ARBA" id="ARBA00022490"/>
    </source>
</evidence>
<evidence type="ECO:0000313" key="18">
    <source>
        <dbReference type="Ensembl" id="ENSSPAP00000009825.1"/>
    </source>
</evidence>
<dbReference type="SMART" id="SM00408">
    <property type="entry name" value="IGc2"/>
    <property type="match status" value="15"/>
</dbReference>
<evidence type="ECO:0000256" key="7">
    <source>
        <dbReference type="ARBA" id="ARBA00022737"/>
    </source>
</evidence>
<dbReference type="STRING" id="144197.ENSSPAP00000009825"/>
<dbReference type="GeneID" id="103358973"/>
<dbReference type="GeneTree" id="ENSGT00940000156702"/>
<evidence type="ECO:0000256" key="4">
    <source>
        <dbReference type="ARBA" id="ARBA00006692"/>
    </source>
</evidence>
<feature type="compositionally biased region" description="Polar residues" evidence="15">
    <location>
        <begin position="278"/>
        <end position="288"/>
    </location>
</feature>
<dbReference type="Gene3D" id="2.60.40.10">
    <property type="entry name" value="Immunoglobulins"/>
    <property type="match status" value="23"/>
</dbReference>
<evidence type="ECO:0000259" key="17">
    <source>
        <dbReference type="PROSITE" id="PS50853"/>
    </source>
</evidence>
<dbReference type="InterPro" id="IPR003961">
    <property type="entry name" value="FN3_dom"/>
</dbReference>
<dbReference type="GO" id="GO:0005794">
    <property type="term" value="C:Golgi apparatus"/>
    <property type="evidence" value="ECO:0007669"/>
    <property type="project" value="UniProtKB-SubCell"/>
</dbReference>
<evidence type="ECO:0000256" key="2">
    <source>
        <dbReference type="ARBA" id="ARBA00004555"/>
    </source>
</evidence>
<dbReference type="SUPFAM" id="SSF49265">
    <property type="entry name" value="Fibronectin type III"/>
    <property type="match status" value="1"/>
</dbReference>
<dbReference type="FunFam" id="2.60.40.10:FF:002420">
    <property type="entry name" value="Obscurin-like 1b"/>
    <property type="match status" value="1"/>
</dbReference>
<feature type="domain" description="Ig-like" evidence="16">
    <location>
        <begin position="2037"/>
        <end position="2108"/>
    </location>
</feature>
<evidence type="ECO:0000256" key="12">
    <source>
        <dbReference type="ARBA" id="ARBA00057297"/>
    </source>
</evidence>
<dbReference type="Pfam" id="PF13927">
    <property type="entry name" value="Ig_3"/>
    <property type="match status" value="1"/>
</dbReference>
<feature type="domain" description="Ig-like" evidence="16">
    <location>
        <begin position="952"/>
        <end position="1041"/>
    </location>
</feature>
<evidence type="ECO:0000256" key="8">
    <source>
        <dbReference type="ARBA" id="ARBA00023034"/>
    </source>
</evidence>
<dbReference type="SUPFAM" id="SSF48726">
    <property type="entry name" value="Immunoglobulin"/>
    <property type="match status" value="22"/>
</dbReference>
<keyword evidence="10" id="KW-0539">Nucleus</keyword>
<feature type="domain" description="Ig-like" evidence="16">
    <location>
        <begin position="860"/>
        <end position="948"/>
    </location>
</feature>
<evidence type="ECO:0000256" key="11">
    <source>
        <dbReference type="ARBA" id="ARBA00023319"/>
    </source>
</evidence>
<keyword evidence="6" id="KW-0597">Phosphoprotein</keyword>
<dbReference type="InterPro" id="IPR036116">
    <property type="entry name" value="FN3_sf"/>
</dbReference>
<proteinExistence type="inferred from homology"/>
<evidence type="ECO:0000256" key="1">
    <source>
        <dbReference type="ARBA" id="ARBA00004123"/>
    </source>
</evidence>
<dbReference type="PROSITE" id="PS50853">
    <property type="entry name" value="FN3"/>
    <property type="match status" value="1"/>
</dbReference>
<dbReference type="InterPro" id="IPR036179">
    <property type="entry name" value="Ig-like_dom_sf"/>
</dbReference>
<feature type="compositionally biased region" description="Basic and acidic residues" evidence="15">
    <location>
        <begin position="140"/>
        <end position="168"/>
    </location>
</feature>
<feature type="domain" description="Ig-like" evidence="16">
    <location>
        <begin position="1043"/>
        <end position="1133"/>
    </location>
</feature>
<keyword evidence="5" id="KW-0963">Cytoplasm</keyword>
<comment type="similarity">
    <text evidence="4">Belongs to the protein kinase superfamily. CAMK Ser/Thr protein kinase family.</text>
</comment>
<comment type="subcellular location">
    <subcellularLocation>
        <location evidence="3">Cytoplasm</location>
        <location evidence="3">Perinuclear region</location>
    </subcellularLocation>
    <subcellularLocation>
        <location evidence="2">Golgi apparatus</location>
    </subcellularLocation>
    <subcellularLocation>
        <location evidence="1">Nucleus</location>
    </subcellularLocation>
</comment>
<dbReference type="GO" id="GO:0050775">
    <property type="term" value="P:positive regulation of dendrite morphogenesis"/>
    <property type="evidence" value="ECO:0007669"/>
    <property type="project" value="UniProtKB-ARBA"/>
</dbReference>
<comment type="function">
    <text evidence="12">Core component of the 3M complex, a complex required to regulate microtubule dynamics and genome integrity. It is unclear how the 3M complex regulates microtubules, it could act by controlling the level of a microtubule stabilizer. Acts as a regulator of the Cul7-RING(FBXW8) ubiquitin-protein ligase, playing a critical role in the ubiquitin ligase pathway that regulates Golgi morphogenesis and dendrite patterning in brain. Required to localize CUL7 to the Golgi apparatus in neurons.</text>
</comment>
<evidence type="ECO:0000256" key="9">
    <source>
        <dbReference type="ARBA" id="ARBA00023157"/>
    </source>
</evidence>
<evidence type="ECO:0000313" key="20">
    <source>
        <dbReference type="RefSeq" id="XP_008282358.1"/>
    </source>
</evidence>
<feature type="domain" description="Ig-like" evidence="16">
    <location>
        <begin position="1319"/>
        <end position="1414"/>
    </location>
</feature>
<reference evidence="18" key="1">
    <citation type="submission" date="2023-09" db="UniProtKB">
        <authorList>
            <consortium name="Ensembl"/>
        </authorList>
    </citation>
    <scope>IDENTIFICATION</scope>
</reference>
<dbReference type="GO" id="GO:0007030">
    <property type="term" value="P:Golgi organization"/>
    <property type="evidence" value="ECO:0007669"/>
    <property type="project" value="UniProtKB-ARBA"/>
</dbReference>
<accession>A0A3B4ZNM5</accession>
<evidence type="ECO:0000256" key="3">
    <source>
        <dbReference type="ARBA" id="ARBA00004556"/>
    </source>
</evidence>
<feature type="domain" description="Ig-like" evidence="16">
    <location>
        <begin position="767"/>
        <end position="854"/>
    </location>
</feature>
<keyword evidence="8" id="KW-0333">Golgi apparatus</keyword>
<dbReference type="Pfam" id="PF07679">
    <property type="entry name" value="I-set"/>
    <property type="match status" value="15"/>
</dbReference>
<dbReference type="FunFam" id="2.60.40.10:FF:000464">
    <property type="entry name" value="Putative obscurin-like protein 1"/>
    <property type="match status" value="1"/>
</dbReference>
<keyword evidence="9" id="KW-1015">Disulfide bond</keyword>
<dbReference type="PANTHER" id="PTHR35971:SF3">
    <property type="entry name" value="OBSCURIN-LIKE PROTEIN 1 ISOFORM X1"/>
    <property type="match status" value="1"/>
</dbReference>
<dbReference type="FunFam" id="2.60.40.10:FF:000050">
    <property type="entry name" value="Titin isoform B"/>
    <property type="match status" value="1"/>
</dbReference>
<evidence type="ECO:0000313" key="19">
    <source>
        <dbReference type="Proteomes" id="UP000694891"/>
    </source>
</evidence>